<keyword evidence="3" id="KW-1185">Reference proteome</keyword>
<feature type="region of interest" description="Disordered" evidence="1">
    <location>
        <begin position="39"/>
        <end position="63"/>
    </location>
</feature>
<dbReference type="OrthoDB" id="8073614at2"/>
<organism evidence="2 3">
    <name type="scientific">Enhygromyxa salina</name>
    <dbReference type="NCBI Taxonomy" id="215803"/>
    <lineage>
        <taxon>Bacteria</taxon>
        <taxon>Pseudomonadati</taxon>
        <taxon>Myxococcota</taxon>
        <taxon>Polyangia</taxon>
        <taxon>Nannocystales</taxon>
        <taxon>Nannocystaceae</taxon>
        <taxon>Enhygromyxa</taxon>
    </lineage>
</organism>
<gene>
    <name evidence="2" type="ORF">ENSA5_39700</name>
</gene>
<dbReference type="Proteomes" id="UP000237968">
    <property type="component" value="Unassembled WGS sequence"/>
</dbReference>
<accession>A0A2S9XRA6</accession>
<evidence type="ECO:0000313" key="3">
    <source>
        <dbReference type="Proteomes" id="UP000237968"/>
    </source>
</evidence>
<dbReference type="Pfam" id="PF13665">
    <property type="entry name" value="Tox-PAAR-like"/>
    <property type="match status" value="1"/>
</dbReference>
<sequence length="358" mass="38954">MSKKVYANGNAVVCAAGAGKLVAAFPDVCMSPPGPPTGPVPAPYADTSHTRDTKKGSRSVKIGGKPVYLSGQSHLATSPLGNESATKTFGASVVTHTTTGKTQFSGHSMDVQVEGKSVCRHLDLATANHASYPGATPPFPEMEEMNLVALQRIKERVCPCCGSTNCPSAFKDGQEAQSLEDFYGFEDKGPDGAPTQEALVRRKTYRRLIAAKDMYCTCEGRVFPEAPCDVFRAPNTKRKKAIAAAWEKAAIAYREHFEAAHPDAIASFVARNPNELAPRSAKTFSKVDHLTPKAGGGCPDNPGNLQPHDLLCSTCKMIDDTFSDWQANDVRWRAKWNTAFRRSGMKRRRLDTFQPSWW</sequence>
<proteinExistence type="predicted"/>
<comment type="caution">
    <text evidence="2">The sequence shown here is derived from an EMBL/GenBank/DDBJ whole genome shotgun (WGS) entry which is preliminary data.</text>
</comment>
<dbReference type="RefSeq" id="WP_106393280.1">
    <property type="nucleotide sequence ID" value="NZ_PVNK01000171.1"/>
</dbReference>
<reference evidence="2 3" key="1">
    <citation type="submission" date="2018-03" db="EMBL/GenBank/DDBJ databases">
        <title>Draft Genome Sequences of the Obligatory Marine Myxobacteria Enhygromyxa salina SWB005.</title>
        <authorList>
            <person name="Poehlein A."/>
            <person name="Moghaddam J.A."/>
            <person name="Harms H."/>
            <person name="Alanjari M."/>
            <person name="Koenig G.M."/>
            <person name="Daniel R."/>
            <person name="Schaeberle T.F."/>
        </authorList>
    </citation>
    <scope>NUCLEOTIDE SEQUENCE [LARGE SCALE GENOMIC DNA]</scope>
    <source>
        <strain evidence="2 3">SWB005</strain>
    </source>
</reference>
<evidence type="ECO:0000256" key="1">
    <source>
        <dbReference type="SAM" id="MobiDB-lite"/>
    </source>
</evidence>
<protein>
    <submittedName>
        <fullName evidence="2">Uncharacterized protein</fullName>
    </submittedName>
</protein>
<name>A0A2S9XRA6_9BACT</name>
<evidence type="ECO:0000313" key="2">
    <source>
        <dbReference type="EMBL" id="PRP95385.1"/>
    </source>
</evidence>
<dbReference type="AlphaFoldDB" id="A0A2S9XRA6"/>
<dbReference type="EMBL" id="PVNK01000171">
    <property type="protein sequence ID" value="PRP95385.1"/>
    <property type="molecule type" value="Genomic_DNA"/>
</dbReference>